<accession>A0A077ZXI4</accession>
<gene>
    <name evidence="4" type="primary">Contig13960.g14896</name>
    <name evidence="4" type="ORF">STYLEM_2927</name>
</gene>
<dbReference type="InterPro" id="IPR027417">
    <property type="entry name" value="P-loop_NTPase"/>
</dbReference>
<dbReference type="GO" id="GO:0005524">
    <property type="term" value="F:ATP binding"/>
    <property type="evidence" value="ECO:0007669"/>
    <property type="project" value="UniProtKB-KW"/>
</dbReference>
<keyword evidence="2" id="KW-0067">ATP-binding</keyword>
<evidence type="ECO:0000256" key="1">
    <source>
        <dbReference type="ARBA" id="ARBA00022741"/>
    </source>
</evidence>
<evidence type="ECO:0000313" key="4">
    <source>
        <dbReference type="EMBL" id="CDW73937.1"/>
    </source>
</evidence>
<name>A0A077ZXI4_STYLE</name>
<dbReference type="Gene3D" id="3.40.50.300">
    <property type="entry name" value="P-loop containing nucleotide triphosphate hydrolases"/>
    <property type="match status" value="2"/>
</dbReference>
<proteinExistence type="predicted"/>
<dbReference type="InParanoid" id="A0A077ZXI4"/>
<protein>
    <submittedName>
        <fullName evidence="4">Rli1p</fullName>
    </submittedName>
</protein>
<dbReference type="InterPro" id="IPR013283">
    <property type="entry name" value="RLI1"/>
</dbReference>
<reference evidence="4 5" key="1">
    <citation type="submission" date="2014-06" db="EMBL/GenBank/DDBJ databases">
        <authorList>
            <person name="Swart Estienne"/>
        </authorList>
    </citation>
    <scope>NUCLEOTIDE SEQUENCE [LARGE SCALE GENOMIC DNA]</scope>
    <source>
        <strain evidence="4 5">130c</strain>
    </source>
</reference>
<feature type="domain" description="ABC transporter" evidence="3">
    <location>
        <begin position="19"/>
        <end position="231"/>
    </location>
</feature>
<keyword evidence="5" id="KW-1185">Reference proteome</keyword>
<dbReference type="PANTHER" id="PTHR19248">
    <property type="entry name" value="ATP-BINDING TRANSPORT PROTEIN-RELATED"/>
    <property type="match status" value="1"/>
</dbReference>
<dbReference type="OrthoDB" id="6593433at2759"/>
<dbReference type="Pfam" id="PF00005">
    <property type="entry name" value="ABC_tran"/>
    <property type="match status" value="1"/>
</dbReference>
<dbReference type="SUPFAM" id="SSF52540">
    <property type="entry name" value="P-loop containing nucleoside triphosphate hydrolases"/>
    <property type="match status" value="1"/>
</dbReference>
<evidence type="ECO:0000313" key="5">
    <source>
        <dbReference type="Proteomes" id="UP000039865"/>
    </source>
</evidence>
<dbReference type="InterPro" id="IPR003593">
    <property type="entry name" value="AAA+_ATPase"/>
</dbReference>
<evidence type="ECO:0000259" key="3">
    <source>
        <dbReference type="PROSITE" id="PS50893"/>
    </source>
</evidence>
<dbReference type="PROSITE" id="PS50893">
    <property type="entry name" value="ABC_TRANSPORTER_2"/>
    <property type="match status" value="1"/>
</dbReference>
<organism evidence="4 5">
    <name type="scientific">Stylonychia lemnae</name>
    <name type="common">Ciliate</name>
    <dbReference type="NCBI Taxonomy" id="5949"/>
    <lineage>
        <taxon>Eukaryota</taxon>
        <taxon>Sar</taxon>
        <taxon>Alveolata</taxon>
        <taxon>Ciliophora</taxon>
        <taxon>Intramacronucleata</taxon>
        <taxon>Spirotrichea</taxon>
        <taxon>Stichotrichia</taxon>
        <taxon>Sporadotrichida</taxon>
        <taxon>Oxytrichidae</taxon>
        <taxon>Stylonychinae</taxon>
        <taxon>Stylonychia</taxon>
    </lineage>
</organism>
<dbReference type="EMBL" id="CCKQ01002829">
    <property type="protein sequence ID" value="CDW73937.1"/>
    <property type="molecule type" value="Genomic_DNA"/>
</dbReference>
<sequence length="256" mass="29361">MKNSPLIFLKLSWKLQPKKTSQNIAHYKYPKISKTIGEFQMNVDECSFSNSEIIVMLGQNDTGKTTLIKLLAGIIKPDQVGAQIPKLSFSYKPQQLSPKYGGTLLGIDQMLDKNVQILSGGELQRVAIALALAKHSDIYLIDEPSAYLDSEQRANLCMRENLTLKYFLLRSLQEMVRFLDTCLDYPKTSYSCDFLSLQGHIHAIKLPSLRFIFVKDEQMAIFKNCKLKMIKIQKWQLQTMQMQQIKQGRHSQKYAC</sequence>
<evidence type="ECO:0000256" key="2">
    <source>
        <dbReference type="ARBA" id="ARBA00022840"/>
    </source>
</evidence>
<dbReference type="PROSITE" id="PS00211">
    <property type="entry name" value="ABC_TRANSPORTER_1"/>
    <property type="match status" value="1"/>
</dbReference>
<dbReference type="AlphaFoldDB" id="A0A077ZXI4"/>
<dbReference type="GO" id="GO:0016887">
    <property type="term" value="F:ATP hydrolysis activity"/>
    <property type="evidence" value="ECO:0007669"/>
    <property type="project" value="InterPro"/>
</dbReference>
<dbReference type="SMART" id="SM00382">
    <property type="entry name" value="AAA"/>
    <property type="match status" value="1"/>
</dbReference>
<dbReference type="Proteomes" id="UP000039865">
    <property type="component" value="Unassembled WGS sequence"/>
</dbReference>
<keyword evidence="1" id="KW-0547">Nucleotide-binding</keyword>
<dbReference type="InterPro" id="IPR017871">
    <property type="entry name" value="ABC_transporter-like_CS"/>
</dbReference>
<dbReference type="InterPro" id="IPR003439">
    <property type="entry name" value="ABC_transporter-like_ATP-bd"/>
</dbReference>